<protein>
    <submittedName>
        <fullName evidence="7">DUF4149 domain-containing protein</fullName>
    </submittedName>
</protein>
<dbReference type="OrthoDB" id="5797290at2"/>
<dbReference type="GO" id="GO:0016020">
    <property type="term" value="C:membrane"/>
    <property type="evidence" value="ECO:0007669"/>
    <property type="project" value="UniProtKB-SubCell"/>
</dbReference>
<keyword evidence="8" id="KW-1185">Reference proteome</keyword>
<evidence type="ECO:0000256" key="4">
    <source>
        <dbReference type="ARBA" id="ARBA00023136"/>
    </source>
</evidence>
<dbReference type="InterPro" id="IPR025423">
    <property type="entry name" value="TMEM205-like"/>
</dbReference>
<feature type="transmembrane region" description="Helical" evidence="5">
    <location>
        <begin position="7"/>
        <end position="25"/>
    </location>
</feature>
<name>A0A3A3FV48_9BURK</name>
<feature type="transmembrane region" description="Helical" evidence="5">
    <location>
        <begin position="45"/>
        <end position="67"/>
    </location>
</feature>
<accession>A0A3A3FV48</accession>
<evidence type="ECO:0000256" key="2">
    <source>
        <dbReference type="ARBA" id="ARBA00022692"/>
    </source>
</evidence>
<dbReference type="Proteomes" id="UP000265955">
    <property type="component" value="Unassembled WGS sequence"/>
</dbReference>
<feature type="transmembrane region" description="Helical" evidence="5">
    <location>
        <begin position="124"/>
        <end position="145"/>
    </location>
</feature>
<proteinExistence type="predicted"/>
<dbReference type="Pfam" id="PF13664">
    <property type="entry name" value="DUF4149"/>
    <property type="match status" value="1"/>
</dbReference>
<dbReference type="EMBL" id="QYUO01000001">
    <property type="protein sequence ID" value="RJG00073.1"/>
    <property type="molecule type" value="Genomic_DNA"/>
</dbReference>
<keyword evidence="2 5" id="KW-0812">Transmembrane</keyword>
<evidence type="ECO:0000256" key="3">
    <source>
        <dbReference type="ARBA" id="ARBA00022989"/>
    </source>
</evidence>
<keyword evidence="3 5" id="KW-1133">Transmembrane helix</keyword>
<evidence type="ECO:0000313" key="8">
    <source>
        <dbReference type="Proteomes" id="UP000265955"/>
    </source>
</evidence>
<reference evidence="8" key="1">
    <citation type="submission" date="2018-09" db="EMBL/GenBank/DDBJ databases">
        <authorList>
            <person name="Zhu H."/>
        </authorList>
    </citation>
    <scope>NUCLEOTIDE SEQUENCE [LARGE SCALE GENOMIC DNA]</scope>
    <source>
        <strain evidence="8">K1R23-30</strain>
    </source>
</reference>
<evidence type="ECO:0000256" key="1">
    <source>
        <dbReference type="ARBA" id="ARBA00004370"/>
    </source>
</evidence>
<feature type="domain" description="TMEM205-like" evidence="6">
    <location>
        <begin position="8"/>
        <end position="107"/>
    </location>
</feature>
<comment type="caution">
    <text evidence="7">The sequence shown here is derived from an EMBL/GenBank/DDBJ whole genome shotgun (WGS) entry which is preliminary data.</text>
</comment>
<dbReference type="AlphaFoldDB" id="A0A3A3FV48"/>
<evidence type="ECO:0000313" key="7">
    <source>
        <dbReference type="EMBL" id="RJG00073.1"/>
    </source>
</evidence>
<evidence type="ECO:0000256" key="5">
    <source>
        <dbReference type="SAM" id="Phobius"/>
    </source>
</evidence>
<keyword evidence="4 5" id="KW-0472">Membrane</keyword>
<dbReference type="RefSeq" id="WP_119770016.1">
    <property type="nucleotide sequence ID" value="NZ_QYUO01000001.1"/>
</dbReference>
<comment type="subcellular location">
    <subcellularLocation>
        <location evidence="1">Membrane</location>
    </subcellularLocation>
</comment>
<organism evidence="7 8">
    <name type="scientific">Noviherbaspirillum saxi</name>
    <dbReference type="NCBI Taxonomy" id="2320863"/>
    <lineage>
        <taxon>Bacteria</taxon>
        <taxon>Pseudomonadati</taxon>
        <taxon>Pseudomonadota</taxon>
        <taxon>Betaproteobacteria</taxon>
        <taxon>Burkholderiales</taxon>
        <taxon>Oxalobacteraceae</taxon>
        <taxon>Noviherbaspirillum</taxon>
    </lineage>
</organism>
<gene>
    <name evidence="7" type="ORF">D3871_10450</name>
</gene>
<evidence type="ECO:0000259" key="6">
    <source>
        <dbReference type="Pfam" id="PF13664"/>
    </source>
</evidence>
<feature type="transmembrane region" description="Helical" evidence="5">
    <location>
        <begin position="79"/>
        <end position="104"/>
    </location>
</feature>
<sequence length="148" mass="15948">MPARLRLLVATIWAGSLWTVGYLVAPTLFITLDDRVLAGTIAGRLFRVEAWLCVACAIVLGILVRYFSPDLERKQIRSIAWLIAGMLACTLIGYFGLQPFMAALREAAGPAGVMDSDAKLQFGLLHGASSAIYLVQSLLGVALVVKAR</sequence>